<name>A0A059FK50_9PROT</name>
<gene>
    <name evidence="2" type="ORF">HJA_00550</name>
</gene>
<proteinExistence type="predicted"/>
<dbReference type="PATRIC" id="fig|1280952.3.peg.113"/>
<sequence>MSSFSLYLIGFVIFIAGLAYGAFLLGIATTWIAVGAFTLFGLGMVIGVSKTRTRDESPASD</sequence>
<dbReference type="OrthoDB" id="7620234at2"/>
<keyword evidence="1" id="KW-0812">Transmembrane</keyword>
<evidence type="ECO:0000256" key="1">
    <source>
        <dbReference type="SAM" id="Phobius"/>
    </source>
</evidence>
<dbReference type="RefSeq" id="WP_035576945.1">
    <property type="nucleotide sequence ID" value="NZ_ARYJ01000001.1"/>
</dbReference>
<feature type="transmembrane region" description="Helical" evidence="1">
    <location>
        <begin position="7"/>
        <end position="25"/>
    </location>
</feature>
<reference evidence="2 3" key="1">
    <citation type="journal article" date="2014" name="Antonie Van Leeuwenhoek">
        <title>Hyphomonas beringensis sp. nov. and Hyphomonas chukchiensis sp. nov., isolated from surface seawater of the Bering Sea and Chukchi Sea.</title>
        <authorList>
            <person name="Li C."/>
            <person name="Lai Q."/>
            <person name="Li G."/>
            <person name="Dong C."/>
            <person name="Wang J."/>
            <person name="Liao Y."/>
            <person name="Shao Z."/>
        </authorList>
    </citation>
    <scope>NUCLEOTIDE SEQUENCE [LARGE SCALE GENOMIC DNA]</scope>
    <source>
        <strain evidence="2 3">VP2</strain>
    </source>
</reference>
<organism evidence="2 3">
    <name type="scientific">Hyphomonas jannaschiana VP2</name>
    <dbReference type="NCBI Taxonomy" id="1280952"/>
    <lineage>
        <taxon>Bacteria</taxon>
        <taxon>Pseudomonadati</taxon>
        <taxon>Pseudomonadota</taxon>
        <taxon>Alphaproteobacteria</taxon>
        <taxon>Hyphomonadales</taxon>
        <taxon>Hyphomonadaceae</taxon>
        <taxon>Hyphomonas</taxon>
    </lineage>
</organism>
<keyword evidence="1" id="KW-1133">Transmembrane helix</keyword>
<comment type="caution">
    <text evidence="2">The sequence shown here is derived from an EMBL/GenBank/DDBJ whole genome shotgun (WGS) entry which is preliminary data.</text>
</comment>
<dbReference type="EMBL" id="ARYJ01000001">
    <property type="protein sequence ID" value="KCZ90982.1"/>
    <property type="molecule type" value="Genomic_DNA"/>
</dbReference>
<dbReference type="Proteomes" id="UP000024816">
    <property type="component" value="Unassembled WGS sequence"/>
</dbReference>
<evidence type="ECO:0000313" key="2">
    <source>
        <dbReference type="EMBL" id="KCZ90982.1"/>
    </source>
</evidence>
<keyword evidence="1" id="KW-0472">Membrane</keyword>
<keyword evidence="3" id="KW-1185">Reference proteome</keyword>
<evidence type="ECO:0000313" key="3">
    <source>
        <dbReference type="Proteomes" id="UP000024816"/>
    </source>
</evidence>
<feature type="transmembrane region" description="Helical" evidence="1">
    <location>
        <begin position="31"/>
        <end position="48"/>
    </location>
</feature>
<dbReference type="eggNOG" id="ENOG5033A9W">
    <property type="taxonomic scope" value="Bacteria"/>
</dbReference>
<dbReference type="AlphaFoldDB" id="A0A059FK50"/>
<protein>
    <submittedName>
        <fullName evidence="2">Uncharacterized protein</fullName>
    </submittedName>
</protein>
<accession>A0A059FK50</accession>